<sequence>MGQSSISSHVPPFNCVASQKPTIDIPILSHSVDPPTSSQHSAQSQYVQSPRIHDMLCDFLIESHKMFEIIEKSTKSIHLQVLCKETMATKCRCVTQIAQSFPAGLPENLDHRGSRGIAQRISETPSLPRLEPDPVSSRRLATFWPPLPMITPASLEDMISLKVRVVWAYSSSVLGAGSPSGSRRGSLSSSLRWSRFSSMLPPLAGSGNFEDPSITIRPMQAYRDETRLIRFPVR</sequence>
<comment type="caution">
    <text evidence="1">The sequence shown here is derived from an EMBL/GenBank/DDBJ whole genome shotgun (WGS) entry which is preliminary data.</text>
</comment>
<evidence type="ECO:0000313" key="2">
    <source>
        <dbReference type="Proteomes" id="UP001451303"/>
    </source>
</evidence>
<name>A0ABR3CXM9_NEUIN</name>
<keyword evidence="2" id="KW-1185">Reference proteome</keyword>
<gene>
    <name evidence="1" type="ORF">QR685DRAFT_142048</name>
</gene>
<dbReference type="EMBL" id="JAVLET010000018">
    <property type="protein sequence ID" value="KAL0465195.1"/>
    <property type="molecule type" value="Genomic_DNA"/>
</dbReference>
<evidence type="ECO:0000313" key="1">
    <source>
        <dbReference type="EMBL" id="KAL0465195.1"/>
    </source>
</evidence>
<dbReference type="Proteomes" id="UP001451303">
    <property type="component" value="Unassembled WGS sequence"/>
</dbReference>
<reference evidence="1 2" key="1">
    <citation type="submission" date="2023-09" db="EMBL/GenBank/DDBJ databases">
        <title>Multi-omics analysis of a traditional fermented food reveals byproduct-associated fungal strains for waste-to-food upcycling.</title>
        <authorList>
            <consortium name="Lawrence Berkeley National Laboratory"/>
            <person name="Rekdal V.M."/>
            <person name="Villalobos-Escobedo J.M."/>
            <person name="Rodriguez-Valeron N."/>
            <person name="Garcia M.O."/>
            <person name="Vasquez D.P."/>
            <person name="Damayanti I."/>
            <person name="Sorensen P.M."/>
            <person name="Baidoo E.E."/>
            <person name="De Carvalho A.C."/>
            <person name="Riley R."/>
            <person name="Lipzen A."/>
            <person name="He G."/>
            <person name="Yan M."/>
            <person name="Haridas S."/>
            <person name="Daum C."/>
            <person name="Yoshinaga Y."/>
            <person name="Ng V."/>
            <person name="Grigoriev I.V."/>
            <person name="Munk R."/>
            <person name="Nuraida L."/>
            <person name="Wijaya C.H."/>
            <person name="Morales P.-C."/>
            <person name="Keasling J.D."/>
        </authorList>
    </citation>
    <scope>NUCLEOTIDE SEQUENCE [LARGE SCALE GENOMIC DNA]</scope>
    <source>
        <strain evidence="1 2">FGSC 2613</strain>
    </source>
</reference>
<protein>
    <submittedName>
        <fullName evidence="1">Uncharacterized protein</fullName>
    </submittedName>
</protein>
<accession>A0ABR3CXM9</accession>
<proteinExistence type="predicted"/>
<organism evidence="1 2">
    <name type="scientific">Neurospora intermedia</name>
    <dbReference type="NCBI Taxonomy" id="5142"/>
    <lineage>
        <taxon>Eukaryota</taxon>
        <taxon>Fungi</taxon>
        <taxon>Dikarya</taxon>
        <taxon>Ascomycota</taxon>
        <taxon>Pezizomycotina</taxon>
        <taxon>Sordariomycetes</taxon>
        <taxon>Sordariomycetidae</taxon>
        <taxon>Sordariales</taxon>
        <taxon>Sordariaceae</taxon>
        <taxon>Neurospora</taxon>
    </lineage>
</organism>